<reference evidence="1" key="1">
    <citation type="journal article" date="2014" name="Front. Microbiol.">
        <title>High frequency of phylogenetically diverse reductive dehalogenase-homologous genes in deep subseafloor sedimentary metagenomes.</title>
        <authorList>
            <person name="Kawai M."/>
            <person name="Futagami T."/>
            <person name="Toyoda A."/>
            <person name="Takaki Y."/>
            <person name="Nishi S."/>
            <person name="Hori S."/>
            <person name="Arai W."/>
            <person name="Tsubouchi T."/>
            <person name="Morono Y."/>
            <person name="Uchiyama I."/>
            <person name="Ito T."/>
            <person name="Fujiyama A."/>
            <person name="Inagaki F."/>
            <person name="Takami H."/>
        </authorList>
    </citation>
    <scope>NUCLEOTIDE SEQUENCE</scope>
    <source>
        <strain evidence="1">Expedition CK06-06</strain>
    </source>
</reference>
<dbReference type="Pfam" id="PF04910">
    <property type="entry name" value="Tcf25"/>
    <property type="match status" value="1"/>
</dbReference>
<evidence type="ECO:0008006" key="2">
    <source>
        <dbReference type="Google" id="ProtNLM"/>
    </source>
</evidence>
<feature type="non-terminal residue" evidence="1">
    <location>
        <position position="1"/>
    </location>
</feature>
<gene>
    <name evidence="1" type="ORF">S06H3_52320</name>
</gene>
<dbReference type="InterPro" id="IPR006994">
    <property type="entry name" value="TCF25/Rqc1"/>
</dbReference>
<dbReference type="EMBL" id="BARV01033266">
    <property type="protein sequence ID" value="GAI43389.1"/>
    <property type="molecule type" value="Genomic_DNA"/>
</dbReference>
<dbReference type="AlphaFoldDB" id="X1QJE9"/>
<dbReference type="Gene3D" id="1.25.40.10">
    <property type="entry name" value="Tetratricopeptide repeat domain"/>
    <property type="match status" value="1"/>
</dbReference>
<proteinExistence type="predicted"/>
<organism evidence="1">
    <name type="scientific">marine sediment metagenome</name>
    <dbReference type="NCBI Taxonomy" id="412755"/>
    <lineage>
        <taxon>unclassified sequences</taxon>
        <taxon>metagenomes</taxon>
        <taxon>ecological metagenomes</taxon>
    </lineage>
</organism>
<name>X1QJE9_9ZZZZ</name>
<dbReference type="InterPro" id="IPR011990">
    <property type="entry name" value="TPR-like_helical_dom_sf"/>
</dbReference>
<protein>
    <recommendedName>
        <fullName evidence="2">Tetratricopeptide repeat protein</fullName>
    </recommendedName>
</protein>
<evidence type="ECO:0000313" key="1">
    <source>
        <dbReference type="EMBL" id="GAI43389.1"/>
    </source>
</evidence>
<comment type="caution">
    <text evidence="1">The sequence shown here is derived from an EMBL/GenBank/DDBJ whole genome shotgun (WGS) entry which is preliminary data.</text>
</comment>
<sequence length="145" mass="16616">LGLFQELLSLNPNDNQGVRAIAVHALFKLGRFEDALEITKQYPDDAMPETLYGRALALFKLGQRQKASVALREAIEYIPLVAKELLKVKHRLPETAMPDAVTVGRVDEAYYYWEHCGQFWEEDTEALEWLRKTVRQATMPRRGIG</sequence>
<accession>X1QJE9</accession>
<dbReference type="SUPFAM" id="SSF48452">
    <property type="entry name" value="TPR-like"/>
    <property type="match status" value="1"/>
</dbReference>